<dbReference type="EMBL" id="VSSQ01003112">
    <property type="protein sequence ID" value="MPM19109.1"/>
    <property type="molecule type" value="Genomic_DNA"/>
</dbReference>
<dbReference type="SUPFAM" id="SSF52266">
    <property type="entry name" value="SGNH hydrolase"/>
    <property type="match status" value="1"/>
</dbReference>
<dbReference type="PANTHER" id="PTHR22901">
    <property type="entry name" value="SIALATE O-ACETYLESTERASE"/>
    <property type="match status" value="1"/>
</dbReference>
<dbReference type="InterPro" id="IPR005181">
    <property type="entry name" value="SASA"/>
</dbReference>
<dbReference type="Pfam" id="PF03629">
    <property type="entry name" value="SASA"/>
    <property type="match status" value="1"/>
</dbReference>
<evidence type="ECO:0000256" key="1">
    <source>
        <dbReference type="ARBA" id="ARBA00022801"/>
    </source>
</evidence>
<protein>
    <recommendedName>
        <fullName evidence="2">Sialate O-acetylesterase domain-containing protein</fullName>
    </recommendedName>
</protein>
<sequence>MVIQRDTPLKLRGWAVAGDTVLVEFIRQNRVVKDSVEVNADGRWEVQLPAQAVSVEPCRLKFSLKGYPETFQQLENILIGDVWLAGGQSNMEKKVNHLLEAEDYIREADDFPNIRAFRASYNALAEPSEKVNAGSAPWIVCNSLKVADNVSAVAYVFAREIYEKTGIPVGIMQAYRGGTELETWLSPWKLAEPEYCKIAGRNDFLDAGNSANAHSVNFNGQVNPLKGFPLKGFIWYQGESNTKRPNEYRYMMKMLIEDWRTLWNQGDLPFYYVQMFNVSAPAVYEEATWADLREQQNFLLYDKTVPNTGMAVIIDTNEEALNPDDDIRMHPRNKKVVGIRLANIALKDTYGFELLAEGPVLNRYRISNDSVYLYFKNTGEGLKIKTGDAELQGFVVSGTDKKFKPTEATILNDSTVALRSTQVSQPVAVRYGWARNPVCNLYNAVDIPATPFRTDGWKLSSYTEPQSSCPAQTGNSKLVAVIINGMPLQDFNPEQFTYNIASGITADKADVLAIADSPFAEVSVSGPEQENTILITVTSEDASRSVYELTFDRNTGFYENTKGKWTIMMSEEGMIVKNNSGEALSLKMFNPAGQCLSVDRLEGNGEKKYNLPKGVVFLDITDSSGRPQTIKYLIK</sequence>
<evidence type="ECO:0000259" key="2">
    <source>
        <dbReference type="Pfam" id="PF03629"/>
    </source>
</evidence>
<dbReference type="GO" id="GO:0001681">
    <property type="term" value="F:sialate O-acetylesterase activity"/>
    <property type="evidence" value="ECO:0007669"/>
    <property type="project" value="InterPro"/>
</dbReference>
<reference evidence="3" key="1">
    <citation type="submission" date="2019-08" db="EMBL/GenBank/DDBJ databases">
        <authorList>
            <person name="Kucharzyk K."/>
            <person name="Murdoch R.W."/>
            <person name="Higgins S."/>
            <person name="Loffler F."/>
        </authorList>
    </citation>
    <scope>NUCLEOTIDE SEQUENCE</scope>
</reference>
<dbReference type="GO" id="GO:0005975">
    <property type="term" value="P:carbohydrate metabolic process"/>
    <property type="evidence" value="ECO:0007669"/>
    <property type="project" value="TreeGrafter"/>
</dbReference>
<evidence type="ECO:0000313" key="3">
    <source>
        <dbReference type="EMBL" id="MPM19109.1"/>
    </source>
</evidence>
<organism evidence="3">
    <name type="scientific">bioreactor metagenome</name>
    <dbReference type="NCBI Taxonomy" id="1076179"/>
    <lineage>
        <taxon>unclassified sequences</taxon>
        <taxon>metagenomes</taxon>
        <taxon>ecological metagenomes</taxon>
    </lineage>
</organism>
<name>A0A644XSQ6_9ZZZZ</name>
<proteinExistence type="predicted"/>
<dbReference type="InterPro" id="IPR036514">
    <property type="entry name" value="SGNH_hydro_sf"/>
</dbReference>
<accession>A0A644XSQ6</accession>
<feature type="domain" description="Sialate O-acetylesterase" evidence="2">
    <location>
        <begin position="81"/>
        <end position="345"/>
    </location>
</feature>
<comment type="caution">
    <text evidence="3">The sequence shown here is derived from an EMBL/GenBank/DDBJ whole genome shotgun (WGS) entry which is preliminary data.</text>
</comment>
<dbReference type="AlphaFoldDB" id="A0A644XSQ6"/>
<dbReference type="Gene3D" id="3.40.50.1110">
    <property type="entry name" value="SGNH hydrolase"/>
    <property type="match status" value="1"/>
</dbReference>
<keyword evidence="1" id="KW-0378">Hydrolase</keyword>
<gene>
    <name evidence="3" type="ORF">SDC9_65527</name>
</gene>
<dbReference type="PANTHER" id="PTHR22901:SF0">
    <property type="entry name" value="SIALATE O-ACETYLESTERASE"/>
    <property type="match status" value="1"/>
</dbReference>
<dbReference type="InterPro" id="IPR039329">
    <property type="entry name" value="SIAE"/>
</dbReference>